<evidence type="ECO:0000313" key="2">
    <source>
        <dbReference type="EMBL" id="TDD69701.1"/>
    </source>
</evidence>
<sequence length="202" mass="21979">MADDHAERAALQRVSDAEREKVAERIRAAAADGRLGLDELDDRLGSALAARTRGDLDAVVADLGDDGVAARPAAEPVVIRADGSAVQRTGRWVVPPRLTVRASMSSVVLDFTEATFAAAGCRVEVELSTSSLQLVVPEDIAAEVDVETRFSSVDVKLRERPADPRAVVFVTGSVNMGSVSVRRPRWRRRRQLRKAQRKRLEA</sequence>
<comment type="caution">
    <text evidence="2">The sequence shown here is derived from an EMBL/GenBank/DDBJ whole genome shotgun (WGS) entry which is preliminary data.</text>
</comment>
<dbReference type="Proteomes" id="UP000295217">
    <property type="component" value="Unassembled WGS sequence"/>
</dbReference>
<accession>A0A4R5ABW9</accession>
<proteinExistence type="predicted"/>
<feature type="domain" description="DUF1707" evidence="1">
    <location>
        <begin position="13"/>
        <end position="63"/>
    </location>
</feature>
<name>A0A4R5ABW9_9ACTN</name>
<dbReference type="PANTHER" id="PTHR40763:SF5">
    <property type="entry name" value="MEMBRANE PROTEIN"/>
    <property type="match status" value="1"/>
</dbReference>
<protein>
    <submittedName>
        <fullName evidence="2">DUF1707 domain-containing protein</fullName>
    </submittedName>
</protein>
<dbReference type="Pfam" id="PF08044">
    <property type="entry name" value="DUF1707"/>
    <property type="match status" value="1"/>
</dbReference>
<gene>
    <name evidence="2" type="ORF">E1262_12165</name>
</gene>
<keyword evidence="3" id="KW-1185">Reference proteome</keyword>
<organism evidence="2 3">
    <name type="scientific">Jiangella aurantiaca</name>
    <dbReference type="NCBI Taxonomy" id="2530373"/>
    <lineage>
        <taxon>Bacteria</taxon>
        <taxon>Bacillati</taxon>
        <taxon>Actinomycetota</taxon>
        <taxon>Actinomycetes</taxon>
        <taxon>Jiangellales</taxon>
        <taxon>Jiangellaceae</taxon>
        <taxon>Jiangella</taxon>
    </lineage>
</organism>
<evidence type="ECO:0000259" key="1">
    <source>
        <dbReference type="Pfam" id="PF08044"/>
    </source>
</evidence>
<evidence type="ECO:0000313" key="3">
    <source>
        <dbReference type="Proteomes" id="UP000295217"/>
    </source>
</evidence>
<dbReference type="PANTHER" id="PTHR40763">
    <property type="entry name" value="MEMBRANE PROTEIN-RELATED"/>
    <property type="match status" value="1"/>
</dbReference>
<dbReference type="AlphaFoldDB" id="A0A4R5ABW9"/>
<reference evidence="2 3" key="1">
    <citation type="submission" date="2019-02" db="EMBL/GenBank/DDBJ databases">
        <title>Draft genome sequences of novel Actinobacteria.</title>
        <authorList>
            <person name="Sahin N."/>
            <person name="Ay H."/>
            <person name="Saygin H."/>
        </authorList>
    </citation>
    <scope>NUCLEOTIDE SEQUENCE [LARGE SCALE GENOMIC DNA]</scope>
    <source>
        <strain evidence="2 3">8K307</strain>
    </source>
</reference>
<dbReference type="RefSeq" id="WP_132103404.1">
    <property type="nucleotide sequence ID" value="NZ_SMLB01000013.1"/>
</dbReference>
<dbReference type="InterPro" id="IPR012551">
    <property type="entry name" value="DUF1707_SHOCT-like"/>
</dbReference>
<dbReference type="OrthoDB" id="4772576at2"/>
<dbReference type="EMBL" id="SMLB01000013">
    <property type="protein sequence ID" value="TDD69701.1"/>
    <property type="molecule type" value="Genomic_DNA"/>
</dbReference>